<reference evidence="3" key="1">
    <citation type="journal article" date="2014" name="Stand. Genomic Sci.">
        <title>Complete genome sequence of Burkholderia phymatum STM815(T), a broad host range and efficient nitrogen-fixing symbiont of Mimosa species.</title>
        <authorList>
            <person name="Moulin L."/>
            <person name="Klonowska A."/>
            <person name="Caroline B."/>
            <person name="Booth K."/>
            <person name="Vriezen J.A."/>
            <person name="Melkonian R."/>
            <person name="James E.K."/>
            <person name="Young J.P."/>
            <person name="Bena G."/>
            <person name="Hauser L."/>
            <person name="Land M."/>
            <person name="Kyrpides N."/>
            <person name="Bruce D."/>
            <person name="Chain P."/>
            <person name="Copeland A."/>
            <person name="Pitluck S."/>
            <person name="Woyke T."/>
            <person name="Lizotte-Waniewski M."/>
            <person name="Bristow J."/>
            <person name="Riley M."/>
        </authorList>
    </citation>
    <scope>NUCLEOTIDE SEQUENCE [LARGE SCALE GENOMIC DNA]</scope>
    <source>
        <strain evidence="3">DSM 17167 / CIP 108236 / LMG 21445 / STM815</strain>
    </source>
</reference>
<proteinExistence type="predicted"/>
<evidence type="ECO:0000313" key="3">
    <source>
        <dbReference type="Proteomes" id="UP000001192"/>
    </source>
</evidence>
<feature type="region of interest" description="Disordered" evidence="1">
    <location>
        <begin position="1"/>
        <end position="20"/>
    </location>
</feature>
<accession>B2JFU8</accession>
<name>B2JFU8_PARP8</name>
<gene>
    <name evidence="2" type="ordered locus">Bphy_2398</name>
</gene>
<evidence type="ECO:0000313" key="2">
    <source>
        <dbReference type="EMBL" id="ACC71573.1"/>
    </source>
</evidence>
<dbReference type="KEGG" id="bph:Bphy_2398"/>
<dbReference type="EMBL" id="CP001043">
    <property type="protein sequence ID" value="ACC71573.1"/>
    <property type="molecule type" value="Genomic_DNA"/>
</dbReference>
<organism evidence="2 3">
    <name type="scientific">Paraburkholderia phymatum (strain DSM 17167 / CIP 108236 / LMG 21445 / STM815)</name>
    <name type="common">Burkholderia phymatum</name>
    <dbReference type="NCBI Taxonomy" id="391038"/>
    <lineage>
        <taxon>Bacteria</taxon>
        <taxon>Pseudomonadati</taxon>
        <taxon>Pseudomonadota</taxon>
        <taxon>Betaproteobacteria</taxon>
        <taxon>Burkholderiales</taxon>
        <taxon>Burkholderiaceae</taxon>
        <taxon>Paraburkholderia</taxon>
    </lineage>
</organism>
<dbReference type="HOGENOM" id="CLU_1387995_0_0_4"/>
<keyword evidence="3" id="KW-1185">Reference proteome</keyword>
<dbReference type="AlphaFoldDB" id="B2JFU8"/>
<dbReference type="Proteomes" id="UP000001192">
    <property type="component" value="Chromosome 1"/>
</dbReference>
<evidence type="ECO:0000256" key="1">
    <source>
        <dbReference type="SAM" id="MobiDB-lite"/>
    </source>
</evidence>
<protein>
    <submittedName>
        <fullName evidence="2">Uncharacterized protein</fullName>
    </submittedName>
</protein>
<sequence>MRESRVAGAPACVSHDGPRPTSQAADVATALLCDSTSPKGAFAVENRMAGYGAAPPHGRPADGACERRFMAGSRLCRRQLAYRTTAIERERTRLPSAKLNDDLDRPYMAELSFTAELSRSPSRQSHHSACRSRQFVSWLHAAIIELVIKLLISRVPHSHQFDFLTERGAPCCASAHRAARCHDRHAPANPRAASRT</sequence>